<dbReference type="WBParaSite" id="GPUH_0001228401-mRNA-1">
    <property type="protein sequence ID" value="GPUH_0001228401-mRNA-1"/>
    <property type="gene ID" value="GPUH_0001228401"/>
</dbReference>
<proteinExistence type="predicted"/>
<sequence>MWPENCLKAKCEMVYLHKCPEDSRLVTARPAPGECCLPPGECHCDIQVCFFPELTKKHPELVEMSSAG</sequence>
<gene>
    <name evidence="1" type="ORF">GPUH_LOCUS12270</name>
</gene>
<evidence type="ECO:0000313" key="3">
    <source>
        <dbReference type="WBParaSite" id="GPUH_0001228401-mRNA-1"/>
    </source>
</evidence>
<dbReference type="OrthoDB" id="5976811at2759"/>
<organism evidence="3">
    <name type="scientific">Gongylonema pulchrum</name>
    <dbReference type="NCBI Taxonomy" id="637853"/>
    <lineage>
        <taxon>Eukaryota</taxon>
        <taxon>Metazoa</taxon>
        <taxon>Ecdysozoa</taxon>
        <taxon>Nematoda</taxon>
        <taxon>Chromadorea</taxon>
        <taxon>Rhabditida</taxon>
        <taxon>Spirurina</taxon>
        <taxon>Spiruromorpha</taxon>
        <taxon>Spiruroidea</taxon>
        <taxon>Gongylonematidae</taxon>
        <taxon>Gongylonema</taxon>
    </lineage>
</organism>
<dbReference type="AlphaFoldDB" id="A0A183DU79"/>
<keyword evidence="2" id="KW-1185">Reference proteome</keyword>
<reference evidence="1 2" key="2">
    <citation type="submission" date="2018-11" db="EMBL/GenBank/DDBJ databases">
        <authorList>
            <consortium name="Pathogen Informatics"/>
        </authorList>
    </citation>
    <scope>NUCLEOTIDE SEQUENCE [LARGE SCALE GENOMIC DNA]</scope>
</reference>
<dbReference type="Proteomes" id="UP000271098">
    <property type="component" value="Unassembled WGS sequence"/>
</dbReference>
<accession>A0A183DU79</accession>
<dbReference type="EMBL" id="UYRT01079181">
    <property type="protein sequence ID" value="VDN20171.1"/>
    <property type="molecule type" value="Genomic_DNA"/>
</dbReference>
<reference evidence="3" key="1">
    <citation type="submission" date="2016-06" db="UniProtKB">
        <authorList>
            <consortium name="WormBaseParasite"/>
        </authorList>
    </citation>
    <scope>IDENTIFICATION</scope>
</reference>
<evidence type="ECO:0000313" key="2">
    <source>
        <dbReference type="Proteomes" id="UP000271098"/>
    </source>
</evidence>
<name>A0A183DU79_9BILA</name>
<protein>
    <submittedName>
        <fullName evidence="3">TIL domain-containing protein</fullName>
    </submittedName>
</protein>
<evidence type="ECO:0000313" key="1">
    <source>
        <dbReference type="EMBL" id="VDN20171.1"/>
    </source>
</evidence>